<dbReference type="EnsemblPlants" id="PGSC0003DMT400086385">
    <property type="protein sequence ID" value="PGSC0003DMT400086385"/>
    <property type="gene ID" value="PGSC0003DMG400035956"/>
</dbReference>
<sequence length="125" mass="13835">MSYMESGVLPPHRNEVFHLPKTVGQTTARAGGPWFTTATPPQTSSENWLSPDSRTDPRAYARNANAAPPVPDQEVLNAEFRNAIQMLAQSMTNQNNQHVPVPTNRNDGSVASRVSDFVRMNLPMF</sequence>
<dbReference type="InParanoid" id="M1DBM2"/>
<keyword evidence="3" id="KW-1185">Reference proteome</keyword>
<dbReference type="AlphaFoldDB" id="M1DBM2"/>
<dbReference type="Proteomes" id="UP000011115">
    <property type="component" value="Unassembled WGS sequence"/>
</dbReference>
<proteinExistence type="predicted"/>
<feature type="region of interest" description="Disordered" evidence="1">
    <location>
        <begin position="26"/>
        <end position="71"/>
    </location>
</feature>
<name>M1DBM2_SOLTU</name>
<dbReference type="PaxDb" id="4113-PGSC0003DMT400086385"/>
<feature type="compositionally biased region" description="Polar residues" evidence="1">
    <location>
        <begin position="36"/>
        <end position="52"/>
    </location>
</feature>
<dbReference type="Gramene" id="PGSC0003DMT400086385">
    <property type="protein sequence ID" value="PGSC0003DMT400086385"/>
    <property type="gene ID" value="PGSC0003DMG400035956"/>
</dbReference>
<dbReference type="HOGENOM" id="CLU_1996641_0_0_1"/>
<reference evidence="3" key="1">
    <citation type="journal article" date="2011" name="Nature">
        <title>Genome sequence and analysis of the tuber crop potato.</title>
        <authorList>
            <consortium name="The Potato Genome Sequencing Consortium"/>
        </authorList>
    </citation>
    <scope>NUCLEOTIDE SEQUENCE [LARGE SCALE GENOMIC DNA]</scope>
    <source>
        <strain evidence="3">cv. DM1-3 516 R44</strain>
    </source>
</reference>
<accession>M1DBM2</accession>
<evidence type="ECO:0000313" key="3">
    <source>
        <dbReference type="Proteomes" id="UP000011115"/>
    </source>
</evidence>
<organism evidence="2 3">
    <name type="scientific">Solanum tuberosum</name>
    <name type="common">Potato</name>
    <dbReference type="NCBI Taxonomy" id="4113"/>
    <lineage>
        <taxon>Eukaryota</taxon>
        <taxon>Viridiplantae</taxon>
        <taxon>Streptophyta</taxon>
        <taxon>Embryophyta</taxon>
        <taxon>Tracheophyta</taxon>
        <taxon>Spermatophyta</taxon>
        <taxon>Magnoliopsida</taxon>
        <taxon>eudicotyledons</taxon>
        <taxon>Gunneridae</taxon>
        <taxon>Pentapetalae</taxon>
        <taxon>asterids</taxon>
        <taxon>lamiids</taxon>
        <taxon>Solanales</taxon>
        <taxon>Solanaceae</taxon>
        <taxon>Solanoideae</taxon>
        <taxon>Solaneae</taxon>
        <taxon>Solanum</taxon>
    </lineage>
</organism>
<reference evidence="2" key="2">
    <citation type="submission" date="2015-06" db="UniProtKB">
        <authorList>
            <consortium name="EnsemblPlants"/>
        </authorList>
    </citation>
    <scope>IDENTIFICATION</scope>
    <source>
        <strain evidence="2">DM1-3 516 R44</strain>
    </source>
</reference>
<protein>
    <submittedName>
        <fullName evidence="2">Uncharacterized protein</fullName>
    </submittedName>
</protein>
<evidence type="ECO:0000256" key="1">
    <source>
        <dbReference type="SAM" id="MobiDB-lite"/>
    </source>
</evidence>
<evidence type="ECO:0000313" key="2">
    <source>
        <dbReference type="EnsemblPlants" id="PGSC0003DMT400086385"/>
    </source>
</evidence>